<dbReference type="CDD" id="cd00400">
    <property type="entry name" value="Voltage_gated_ClC"/>
    <property type="match status" value="1"/>
</dbReference>
<dbReference type="EMBL" id="CP022684">
    <property type="protein sequence ID" value="AUM12093.1"/>
    <property type="molecule type" value="Genomic_DNA"/>
</dbReference>
<keyword evidence="7" id="KW-0869">Chloride channel</keyword>
<evidence type="ECO:0000256" key="4">
    <source>
        <dbReference type="ARBA" id="ARBA00022989"/>
    </source>
</evidence>
<keyword evidence="5" id="KW-0406">Ion transport</keyword>
<accession>A0A2K9LIK6</accession>
<proteinExistence type="predicted"/>
<dbReference type="GO" id="GO:0005254">
    <property type="term" value="F:chloride channel activity"/>
    <property type="evidence" value="ECO:0007669"/>
    <property type="project" value="UniProtKB-KW"/>
</dbReference>
<feature type="transmembrane region" description="Helical" evidence="10">
    <location>
        <begin position="63"/>
        <end position="85"/>
    </location>
</feature>
<dbReference type="SUPFAM" id="SSF81340">
    <property type="entry name" value="Clc chloride channel"/>
    <property type="match status" value="1"/>
</dbReference>
<feature type="transmembrane region" description="Helical" evidence="10">
    <location>
        <begin position="321"/>
        <end position="342"/>
    </location>
</feature>
<gene>
    <name evidence="11" type="ORF">Kalk_06570</name>
</gene>
<dbReference type="PRINTS" id="PR00762">
    <property type="entry name" value="CLCHANNEL"/>
</dbReference>
<dbReference type="InterPro" id="IPR014743">
    <property type="entry name" value="Cl-channel_core"/>
</dbReference>
<comment type="subcellular location">
    <subcellularLocation>
        <location evidence="1">Membrane</location>
        <topology evidence="1">Multi-pass membrane protein</topology>
    </subcellularLocation>
</comment>
<dbReference type="InterPro" id="IPR050368">
    <property type="entry name" value="ClC-type_chloride_channel"/>
</dbReference>
<evidence type="ECO:0000256" key="7">
    <source>
        <dbReference type="ARBA" id="ARBA00023173"/>
    </source>
</evidence>
<evidence type="ECO:0000256" key="2">
    <source>
        <dbReference type="ARBA" id="ARBA00022448"/>
    </source>
</evidence>
<evidence type="ECO:0000256" key="1">
    <source>
        <dbReference type="ARBA" id="ARBA00004141"/>
    </source>
</evidence>
<dbReference type="Gene3D" id="1.10.3080.10">
    <property type="entry name" value="Clc chloride channel"/>
    <property type="match status" value="1"/>
</dbReference>
<reference evidence="12" key="1">
    <citation type="submission" date="2017-08" db="EMBL/GenBank/DDBJ databases">
        <title>Direct submision.</title>
        <authorList>
            <person name="Kim S.-J."/>
            <person name="Rhee S.-K."/>
        </authorList>
    </citation>
    <scope>NUCLEOTIDE SEQUENCE [LARGE SCALE GENOMIC DNA]</scope>
    <source>
        <strain evidence="12">GI5</strain>
    </source>
</reference>
<dbReference type="InterPro" id="IPR001807">
    <property type="entry name" value="ClC"/>
</dbReference>
<keyword evidence="12" id="KW-1185">Reference proteome</keyword>
<dbReference type="AlphaFoldDB" id="A0A2K9LIK6"/>
<keyword evidence="3 10" id="KW-0812">Transmembrane</keyword>
<keyword evidence="6 10" id="KW-0472">Membrane</keyword>
<dbReference type="Proteomes" id="UP000235116">
    <property type="component" value="Chromosome"/>
</dbReference>
<feature type="transmembrane region" description="Helical" evidence="10">
    <location>
        <begin position="106"/>
        <end position="127"/>
    </location>
</feature>
<dbReference type="PANTHER" id="PTHR43427">
    <property type="entry name" value="CHLORIDE CHANNEL PROTEIN CLC-E"/>
    <property type="match status" value="1"/>
</dbReference>
<keyword evidence="2" id="KW-0813">Transport</keyword>
<feature type="transmembrane region" description="Helical" evidence="10">
    <location>
        <begin position="159"/>
        <end position="183"/>
    </location>
</feature>
<feature type="transmembrane region" description="Helical" evidence="10">
    <location>
        <begin position="395"/>
        <end position="414"/>
    </location>
</feature>
<dbReference type="GO" id="GO:0034707">
    <property type="term" value="C:chloride channel complex"/>
    <property type="evidence" value="ECO:0007669"/>
    <property type="project" value="UniProtKB-KW"/>
</dbReference>
<name>A0A2K9LIK6_9GAMM</name>
<evidence type="ECO:0000256" key="5">
    <source>
        <dbReference type="ARBA" id="ARBA00023065"/>
    </source>
</evidence>
<dbReference type="OrthoDB" id="9767361at2"/>
<evidence type="ECO:0008006" key="13">
    <source>
        <dbReference type="Google" id="ProtNLM"/>
    </source>
</evidence>
<feature type="transmembrane region" description="Helical" evidence="10">
    <location>
        <begin position="362"/>
        <end position="383"/>
    </location>
</feature>
<sequence length="576" mass="61160">MNFDLDRIRERLSSLDAVPLLALLGILAGLISGLIIIVFRVFIELILNLLLPEHSENFEGLSPVIRGALPLTGAALLGVGFHYLAKDDRRMGAGYVIERFNLFQGAISLRSLLVQFFGAAATLISGLSMGREGPAVHLGAAGSSLLGQWARLPNNSLRVLTGCGCAAAISASFNTPIAGVIFAMEVIMMEYSMSTFIPIILASVVGASLTRAVYGHEPAFAIPEVQLGSLMELPFVVACGVLIGCLAAALIYLSRACYDRTNTLGVGWRFFLAGMVTAVCGYGAPEILGVGYDTVDAAMIGSLTVSTLLLVMALKIIATSACVGAGLPAGVIGPALVIGAMAGGLFGELGKALLPQDSNNTMYVLLGMAGMMAATLQAPLAALMTLLELTFEANIIFPGMLVVVISSLITSQVFRQKGIFQTLLEAQGISVHVSPLASHLHRVGVAAVMDRNICRVNQLITLEEADDILKKQPNWLMLEKDGLPSHHLPAADLALYVSSLERGDAPATEVSINLLEIPGKRDNVVPVLLSATLQEALEAMNKANVSAVYVRRMSAPSIYRVFGLVRRQDIEHHYQI</sequence>
<keyword evidence="8" id="KW-0868">Chloride</keyword>
<dbReference type="PANTHER" id="PTHR43427:SF6">
    <property type="entry name" value="CHLORIDE CHANNEL PROTEIN CLC-E"/>
    <property type="match status" value="1"/>
</dbReference>
<protein>
    <recommendedName>
        <fullName evidence="13">Chloride channel protein</fullName>
    </recommendedName>
</protein>
<evidence type="ECO:0000313" key="12">
    <source>
        <dbReference type="Proteomes" id="UP000235116"/>
    </source>
</evidence>
<feature type="transmembrane region" description="Helical" evidence="10">
    <location>
        <begin position="266"/>
        <end position="285"/>
    </location>
</feature>
<dbReference type="KEGG" id="kak:Kalk_06570"/>
<feature type="transmembrane region" description="Helical" evidence="10">
    <location>
        <begin position="234"/>
        <end position="254"/>
    </location>
</feature>
<evidence type="ECO:0000256" key="8">
    <source>
        <dbReference type="ARBA" id="ARBA00023214"/>
    </source>
</evidence>
<evidence type="ECO:0000256" key="9">
    <source>
        <dbReference type="ARBA" id="ARBA00023303"/>
    </source>
</evidence>
<feature type="transmembrane region" description="Helical" evidence="10">
    <location>
        <begin position="20"/>
        <end position="43"/>
    </location>
</feature>
<dbReference type="Pfam" id="PF00654">
    <property type="entry name" value="Voltage_CLC"/>
    <property type="match status" value="1"/>
</dbReference>
<evidence type="ECO:0000256" key="6">
    <source>
        <dbReference type="ARBA" id="ARBA00023136"/>
    </source>
</evidence>
<keyword evidence="9" id="KW-0407">Ion channel</keyword>
<dbReference type="RefSeq" id="WP_101893429.1">
    <property type="nucleotide sequence ID" value="NZ_CP022684.1"/>
</dbReference>
<feature type="transmembrane region" description="Helical" evidence="10">
    <location>
        <begin position="195"/>
        <end position="214"/>
    </location>
</feature>
<feature type="transmembrane region" description="Helical" evidence="10">
    <location>
        <begin position="297"/>
        <end position="314"/>
    </location>
</feature>
<evidence type="ECO:0000256" key="3">
    <source>
        <dbReference type="ARBA" id="ARBA00022692"/>
    </source>
</evidence>
<organism evidence="11 12">
    <name type="scientific">Ketobacter alkanivorans</name>
    <dbReference type="NCBI Taxonomy" id="1917421"/>
    <lineage>
        <taxon>Bacteria</taxon>
        <taxon>Pseudomonadati</taxon>
        <taxon>Pseudomonadota</taxon>
        <taxon>Gammaproteobacteria</taxon>
        <taxon>Pseudomonadales</taxon>
        <taxon>Ketobacteraceae</taxon>
        <taxon>Ketobacter</taxon>
    </lineage>
</organism>
<evidence type="ECO:0000313" key="11">
    <source>
        <dbReference type="EMBL" id="AUM12093.1"/>
    </source>
</evidence>
<keyword evidence="4 10" id="KW-1133">Transmembrane helix</keyword>
<evidence type="ECO:0000256" key="10">
    <source>
        <dbReference type="SAM" id="Phobius"/>
    </source>
</evidence>